<dbReference type="EMBL" id="JARBHB010000001">
    <property type="protein sequence ID" value="KAJ8894989.1"/>
    <property type="molecule type" value="Genomic_DNA"/>
</dbReference>
<dbReference type="Gene3D" id="2.130.10.130">
    <property type="entry name" value="Integrin alpha, N-terminal"/>
    <property type="match status" value="1"/>
</dbReference>
<organism evidence="2 3">
    <name type="scientific">Dryococelus australis</name>
    <dbReference type="NCBI Taxonomy" id="614101"/>
    <lineage>
        <taxon>Eukaryota</taxon>
        <taxon>Metazoa</taxon>
        <taxon>Ecdysozoa</taxon>
        <taxon>Arthropoda</taxon>
        <taxon>Hexapoda</taxon>
        <taxon>Insecta</taxon>
        <taxon>Pterygota</taxon>
        <taxon>Neoptera</taxon>
        <taxon>Polyneoptera</taxon>
        <taxon>Phasmatodea</taxon>
        <taxon>Verophasmatodea</taxon>
        <taxon>Anareolatae</taxon>
        <taxon>Phasmatidae</taxon>
        <taxon>Eurycanthinae</taxon>
        <taxon>Dryococelus</taxon>
    </lineage>
</organism>
<dbReference type="Proteomes" id="UP001159363">
    <property type="component" value="Chromosome 1"/>
</dbReference>
<feature type="chain" id="PRO_5047206188" description="Secreted protein" evidence="1">
    <location>
        <begin position="18"/>
        <end position="79"/>
    </location>
</feature>
<evidence type="ECO:0000313" key="3">
    <source>
        <dbReference type="Proteomes" id="UP001159363"/>
    </source>
</evidence>
<keyword evidence="1" id="KW-0732">Signal</keyword>
<sequence>MAWCLLLQACAPRYVWFSQSVNNTRRDPVGTCYVARNAFSDVAEYSPCRTREYSRALSPCARRLADCHRPALLGHATST</sequence>
<name>A0ABQ9IEB0_9NEOP</name>
<accession>A0ABQ9IEB0</accession>
<keyword evidence="3" id="KW-1185">Reference proteome</keyword>
<reference evidence="2 3" key="1">
    <citation type="submission" date="2023-02" db="EMBL/GenBank/DDBJ databases">
        <title>LHISI_Scaffold_Assembly.</title>
        <authorList>
            <person name="Stuart O.P."/>
            <person name="Cleave R."/>
            <person name="Magrath M.J.L."/>
            <person name="Mikheyev A.S."/>
        </authorList>
    </citation>
    <scope>NUCLEOTIDE SEQUENCE [LARGE SCALE GENOMIC DNA]</scope>
    <source>
        <strain evidence="2">Daus_M_001</strain>
        <tissue evidence="2">Leg muscle</tissue>
    </source>
</reference>
<evidence type="ECO:0000313" key="2">
    <source>
        <dbReference type="EMBL" id="KAJ8894989.1"/>
    </source>
</evidence>
<evidence type="ECO:0008006" key="4">
    <source>
        <dbReference type="Google" id="ProtNLM"/>
    </source>
</evidence>
<evidence type="ECO:0000256" key="1">
    <source>
        <dbReference type="SAM" id="SignalP"/>
    </source>
</evidence>
<comment type="caution">
    <text evidence="2">The sequence shown here is derived from an EMBL/GenBank/DDBJ whole genome shotgun (WGS) entry which is preliminary data.</text>
</comment>
<protein>
    <recommendedName>
        <fullName evidence="4">Secreted protein</fullName>
    </recommendedName>
</protein>
<dbReference type="InterPro" id="IPR028994">
    <property type="entry name" value="Integrin_alpha_N"/>
</dbReference>
<feature type="signal peptide" evidence="1">
    <location>
        <begin position="1"/>
        <end position="17"/>
    </location>
</feature>
<gene>
    <name evidence="2" type="ORF">PR048_000297</name>
</gene>
<proteinExistence type="predicted"/>